<accession>A0A3B0VSC0</accession>
<dbReference type="InterPro" id="IPR007197">
    <property type="entry name" value="rSAM"/>
</dbReference>
<keyword evidence="4" id="KW-0411">Iron-sulfur</keyword>
<feature type="non-terminal residue" evidence="6">
    <location>
        <position position="378"/>
    </location>
</feature>
<name>A0A3B0VSC0_9ZZZZ</name>
<dbReference type="PANTHER" id="PTHR11228">
    <property type="entry name" value="RADICAL SAM DOMAIN PROTEIN"/>
    <property type="match status" value="1"/>
</dbReference>
<proteinExistence type="predicted"/>
<evidence type="ECO:0000313" key="6">
    <source>
        <dbReference type="EMBL" id="VAW41357.1"/>
    </source>
</evidence>
<dbReference type="GO" id="GO:0051536">
    <property type="term" value="F:iron-sulfur cluster binding"/>
    <property type="evidence" value="ECO:0007669"/>
    <property type="project" value="UniProtKB-KW"/>
</dbReference>
<sequence>MILFFKKKKMFDLLIFDAHYYHNKYQDLKGKKLSHKELRAHFLSIGIDEGRSASQIFDSKYYIENNNDIRSLVDKNFRKAISHFLSHGVHENRRTSPSFNVNYYYHNNDDLKSTIGFDYLALYKHFMQYGKSEQRLFNPNAIPNSFMIELTNKCNLRCETCPREYEFGQDMNVGNMDNKAIINLLDQMMPLAKSINLTGLGETFLYANLPEIVDKIVTYGNITTFLSTNAQTPNCLSMVNQIKGKINLIQVSIDGVGKIYEKVRNKSSFDSFSKNIKAIAHAIHGTSTSLMLNMVAYQANYHTIPEVVSFANEHGIRHIHINSRNLVTMSNISLDKYKLYKTDAFLDALNKGRALAKQYDISLTTYSNTGYCDLVYNH</sequence>
<dbReference type="GO" id="GO:0003824">
    <property type="term" value="F:catalytic activity"/>
    <property type="evidence" value="ECO:0007669"/>
    <property type="project" value="InterPro"/>
</dbReference>
<evidence type="ECO:0000256" key="1">
    <source>
        <dbReference type="ARBA" id="ARBA00022691"/>
    </source>
</evidence>
<evidence type="ECO:0000259" key="5">
    <source>
        <dbReference type="Pfam" id="PF04055"/>
    </source>
</evidence>
<dbReference type="EMBL" id="UOEX01000380">
    <property type="protein sequence ID" value="VAW41357.1"/>
    <property type="molecule type" value="Genomic_DNA"/>
</dbReference>
<dbReference type="SFLD" id="SFLDS00029">
    <property type="entry name" value="Radical_SAM"/>
    <property type="match status" value="1"/>
</dbReference>
<dbReference type="AlphaFoldDB" id="A0A3B0VSC0"/>
<dbReference type="Gene3D" id="3.20.20.70">
    <property type="entry name" value="Aldolase class I"/>
    <property type="match status" value="1"/>
</dbReference>
<dbReference type="InterPro" id="IPR058240">
    <property type="entry name" value="rSAM_sf"/>
</dbReference>
<evidence type="ECO:0000256" key="4">
    <source>
        <dbReference type="ARBA" id="ARBA00023014"/>
    </source>
</evidence>
<evidence type="ECO:0000256" key="2">
    <source>
        <dbReference type="ARBA" id="ARBA00022723"/>
    </source>
</evidence>
<dbReference type="InterPro" id="IPR013785">
    <property type="entry name" value="Aldolase_TIM"/>
</dbReference>
<keyword evidence="3" id="KW-0408">Iron</keyword>
<feature type="domain" description="Radical SAM core" evidence="5">
    <location>
        <begin position="148"/>
        <end position="291"/>
    </location>
</feature>
<dbReference type="SFLD" id="SFLDG01067">
    <property type="entry name" value="SPASM/twitch_domain_containing"/>
    <property type="match status" value="1"/>
</dbReference>
<reference evidence="6" key="1">
    <citation type="submission" date="2018-06" db="EMBL/GenBank/DDBJ databases">
        <authorList>
            <person name="Zhirakovskaya E."/>
        </authorList>
    </citation>
    <scope>NUCLEOTIDE SEQUENCE</scope>
</reference>
<dbReference type="GO" id="GO:0046872">
    <property type="term" value="F:metal ion binding"/>
    <property type="evidence" value="ECO:0007669"/>
    <property type="project" value="UniProtKB-KW"/>
</dbReference>
<keyword evidence="2" id="KW-0479">Metal-binding</keyword>
<dbReference type="PANTHER" id="PTHR11228:SF34">
    <property type="entry name" value="TUNGSTEN-CONTAINING ALDEHYDE FERREDOXIN OXIDOREDUCTASE COFACTOR MODIFYING PROTEIN"/>
    <property type="match status" value="1"/>
</dbReference>
<organism evidence="6">
    <name type="scientific">hydrothermal vent metagenome</name>
    <dbReference type="NCBI Taxonomy" id="652676"/>
    <lineage>
        <taxon>unclassified sequences</taxon>
        <taxon>metagenomes</taxon>
        <taxon>ecological metagenomes</taxon>
    </lineage>
</organism>
<evidence type="ECO:0000256" key="3">
    <source>
        <dbReference type="ARBA" id="ARBA00023004"/>
    </source>
</evidence>
<dbReference type="InterPro" id="IPR050377">
    <property type="entry name" value="Radical_SAM_PqqE_MftC-like"/>
</dbReference>
<dbReference type="Pfam" id="PF04055">
    <property type="entry name" value="Radical_SAM"/>
    <property type="match status" value="1"/>
</dbReference>
<dbReference type="SUPFAM" id="SSF102114">
    <property type="entry name" value="Radical SAM enzymes"/>
    <property type="match status" value="1"/>
</dbReference>
<gene>
    <name evidence="6" type="ORF">MNBD_DELTA03-1337</name>
</gene>
<keyword evidence="1" id="KW-0949">S-adenosyl-L-methionine</keyword>
<protein>
    <recommendedName>
        <fullName evidence="5">Radical SAM core domain-containing protein</fullName>
    </recommendedName>
</protein>